<dbReference type="Pfam" id="PF25917">
    <property type="entry name" value="BSH_RND"/>
    <property type="match status" value="1"/>
</dbReference>
<dbReference type="PANTHER" id="PTHR30469">
    <property type="entry name" value="MULTIDRUG RESISTANCE PROTEIN MDTA"/>
    <property type="match status" value="1"/>
</dbReference>
<dbReference type="PANTHER" id="PTHR30469:SF15">
    <property type="entry name" value="HLYD FAMILY OF SECRETION PROTEINS"/>
    <property type="match status" value="1"/>
</dbReference>
<evidence type="ECO:0000313" key="4">
    <source>
        <dbReference type="Proteomes" id="UP000199041"/>
    </source>
</evidence>
<dbReference type="InterPro" id="IPR058625">
    <property type="entry name" value="MdtA-like_BSH"/>
</dbReference>
<dbReference type="GO" id="GO:0015562">
    <property type="term" value="F:efflux transmembrane transporter activity"/>
    <property type="evidence" value="ECO:0007669"/>
    <property type="project" value="TreeGrafter"/>
</dbReference>
<keyword evidence="4" id="KW-1185">Reference proteome</keyword>
<name>A0A1H4BHJ0_9BACT</name>
<feature type="domain" description="Multidrug resistance protein MdtA-like barrel-sandwich hybrid" evidence="2">
    <location>
        <begin position="66"/>
        <end position="152"/>
    </location>
</feature>
<reference evidence="3 4" key="1">
    <citation type="submission" date="2016-10" db="EMBL/GenBank/DDBJ databases">
        <authorList>
            <person name="de Groot N.N."/>
        </authorList>
    </citation>
    <scope>NUCLEOTIDE SEQUENCE [LARGE SCALE GENOMIC DNA]</scope>
    <source>
        <strain evidence="3 4">Vu-144</strain>
    </source>
</reference>
<keyword evidence="1" id="KW-0732">Signal</keyword>
<dbReference type="Gene3D" id="2.40.420.20">
    <property type="match status" value="1"/>
</dbReference>
<evidence type="ECO:0000313" key="3">
    <source>
        <dbReference type="EMBL" id="SEA47600.1"/>
    </source>
</evidence>
<dbReference type="Proteomes" id="UP000199041">
    <property type="component" value="Unassembled WGS sequence"/>
</dbReference>
<dbReference type="STRING" id="551991.SAMN05192529_12149"/>
<gene>
    <name evidence="3" type="ORF">SAMN05192529_12149</name>
</gene>
<proteinExistence type="predicted"/>
<dbReference type="Gene3D" id="2.40.50.100">
    <property type="match status" value="1"/>
</dbReference>
<dbReference type="EMBL" id="FNQY01000021">
    <property type="protein sequence ID" value="SEA47600.1"/>
    <property type="molecule type" value="Genomic_DNA"/>
</dbReference>
<evidence type="ECO:0000259" key="2">
    <source>
        <dbReference type="Pfam" id="PF25917"/>
    </source>
</evidence>
<organism evidence="3 4">
    <name type="scientific">Arachidicoccus rhizosphaerae</name>
    <dbReference type="NCBI Taxonomy" id="551991"/>
    <lineage>
        <taxon>Bacteria</taxon>
        <taxon>Pseudomonadati</taxon>
        <taxon>Bacteroidota</taxon>
        <taxon>Chitinophagia</taxon>
        <taxon>Chitinophagales</taxon>
        <taxon>Chitinophagaceae</taxon>
        <taxon>Arachidicoccus</taxon>
    </lineage>
</organism>
<evidence type="ECO:0000256" key="1">
    <source>
        <dbReference type="SAM" id="SignalP"/>
    </source>
</evidence>
<feature type="signal peptide" evidence="1">
    <location>
        <begin position="1"/>
        <end position="24"/>
    </location>
</feature>
<sequence length="311" mass="33490">MSQPLLIILSAAALLMAGCTNTAATDDGDNSGAAKITTPVTVSTGSTGTLKDSLILPAVSIYLLSADIKTNINGYINQVDFNLGDAVTKGQLLFELETKEAKSLGNTIDKLDSSFKFSGISRIKSSTSGYITMLNHQKGDYVQDGEILASITDKNSFGFILNLPFENRALVHLHQKVDIQLPDGSRLTGTVTRFMPQMDSASQTQQVFLKISGGNTQLNVPSGLIANVVLTRELATCFTLPKGCVFADDSQDSFWVMQLINDSTAVKIPVKKGLENNQRVLILSPSFSAQDRFILEGGYGLTDTAKVELQR</sequence>
<dbReference type="SUPFAM" id="SSF111369">
    <property type="entry name" value="HlyD-like secretion proteins"/>
    <property type="match status" value="1"/>
</dbReference>
<dbReference type="GO" id="GO:1990281">
    <property type="term" value="C:efflux pump complex"/>
    <property type="evidence" value="ECO:0007669"/>
    <property type="project" value="TreeGrafter"/>
</dbReference>
<dbReference type="RefSeq" id="WP_091400143.1">
    <property type="nucleotide sequence ID" value="NZ_FNQY01000021.1"/>
</dbReference>
<protein>
    <submittedName>
        <fullName evidence="3">HlyD family secretion protein</fullName>
    </submittedName>
</protein>
<accession>A0A1H4BHJ0</accession>
<dbReference type="AlphaFoldDB" id="A0A1H4BHJ0"/>
<dbReference type="OrthoDB" id="1435302at2"/>
<feature type="chain" id="PRO_5011558750" evidence="1">
    <location>
        <begin position="25"/>
        <end position="311"/>
    </location>
</feature>